<dbReference type="GO" id="GO:0003700">
    <property type="term" value="F:DNA-binding transcription factor activity"/>
    <property type="evidence" value="ECO:0007669"/>
    <property type="project" value="InterPro"/>
</dbReference>
<dbReference type="InterPro" id="IPR036388">
    <property type="entry name" value="WH-like_DNA-bd_sf"/>
</dbReference>
<evidence type="ECO:0000259" key="3">
    <source>
        <dbReference type="PROSITE" id="PS51186"/>
    </source>
</evidence>
<evidence type="ECO:0000259" key="2">
    <source>
        <dbReference type="PROSITE" id="PS50995"/>
    </source>
</evidence>
<dbReference type="PROSITE" id="PS51186">
    <property type="entry name" value="GNAT"/>
    <property type="match status" value="1"/>
</dbReference>
<comment type="caution">
    <text evidence="4">The sequence shown here is derived from an EMBL/GenBank/DDBJ whole genome shotgun (WGS) entry which is preliminary data.</text>
</comment>
<dbReference type="GO" id="GO:0008080">
    <property type="term" value="F:N-acetyltransferase activity"/>
    <property type="evidence" value="ECO:0007669"/>
    <property type="project" value="InterPro"/>
</dbReference>
<dbReference type="InterPro" id="IPR000182">
    <property type="entry name" value="GNAT_dom"/>
</dbReference>
<keyword evidence="1" id="KW-0808">Transferase</keyword>
<feature type="domain" description="N-acetyltransferase" evidence="3">
    <location>
        <begin position="155"/>
        <end position="308"/>
    </location>
</feature>
<organism evidence="4 5">
    <name type="scientific">Candidatus Afipia apatlaquensis</name>
    <dbReference type="NCBI Taxonomy" id="2712852"/>
    <lineage>
        <taxon>Bacteria</taxon>
        <taxon>Pseudomonadati</taxon>
        <taxon>Pseudomonadota</taxon>
        <taxon>Alphaproteobacteria</taxon>
        <taxon>Hyphomicrobiales</taxon>
        <taxon>Nitrobacteraceae</taxon>
        <taxon>Afipia</taxon>
    </lineage>
</organism>
<keyword evidence="5" id="KW-1185">Reference proteome</keyword>
<evidence type="ECO:0000313" key="4">
    <source>
        <dbReference type="EMBL" id="NGX99321.1"/>
    </source>
</evidence>
<sequence>MDTLHDGGNDDRIDAVRRFNRFYTRKIGVLEQHLLESPFTLTEARVLFELAHRGGALAKEIGAELGLDAGYLSRIVQAFTEQGLITRKPVPSDRRQFELALTAKGKQTFRRLERASQQEVGKMIERLPGDGGQRLVAAMTTIERLLDNAATGPEVTLRTHRPGDMGWVVQQHGVLYAREYGWDISFEGLCAEIAAQFLKNFDPARERCWIAEIGGQRVGSVFLVKHTNDVAKIRLLLIDPAGRGLGIGKRLVDECIAFARSCGYRKITLWTQSMLLAARGIYQKAGFVHVATEPHHSFGHDLIGETWELDL</sequence>
<dbReference type="SUPFAM" id="SSF55729">
    <property type="entry name" value="Acyl-CoA N-acyltransferases (Nat)"/>
    <property type="match status" value="1"/>
</dbReference>
<dbReference type="Pfam" id="PF00583">
    <property type="entry name" value="Acetyltransf_1"/>
    <property type="match status" value="1"/>
</dbReference>
<dbReference type="InterPro" id="IPR036390">
    <property type="entry name" value="WH_DNA-bd_sf"/>
</dbReference>
<dbReference type="EMBL" id="JAAMRR010001547">
    <property type="protein sequence ID" value="NGX99321.1"/>
    <property type="molecule type" value="Genomic_DNA"/>
</dbReference>
<accession>A0A7C9RKQ4</accession>
<dbReference type="Gene3D" id="1.10.10.10">
    <property type="entry name" value="Winged helix-like DNA-binding domain superfamily/Winged helix DNA-binding domain"/>
    <property type="match status" value="1"/>
</dbReference>
<reference evidence="4" key="1">
    <citation type="submission" date="2020-02" db="EMBL/GenBank/DDBJ databases">
        <title>Draft genome sequence of Candidatus Afipia apatlaquensis IBT-C3, a potential strain for decolorization of textile dyes.</title>
        <authorList>
            <person name="Sanchez-Reyes A."/>
            <person name="Breton-Deval L."/>
            <person name="Mangelson H."/>
            <person name="Sanchez-Flores A."/>
        </authorList>
    </citation>
    <scope>NUCLEOTIDE SEQUENCE [LARGE SCALE GENOMIC DNA]</scope>
    <source>
        <strain evidence="4">IBT-C3</strain>
    </source>
</reference>
<dbReference type="InterPro" id="IPR050769">
    <property type="entry name" value="NAT_camello-type"/>
</dbReference>
<dbReference type="PANTHER" id="PTHR13947">
    <property type="entry name" value="GNAT FAMILY N-ACETYLTRANSFERASE"/>
    <property type="match status" value="1"/>
</dbReference>
<dbReference type="Proteomes" id="UP000480266">
    <property type="component" value="Unassembled WGS sequence"/>
</dbReference>
<dbReference type="SUPFAM" id="SSF46785">
    <property type="entry name" value="Winged helix' DNA-binding domain"/>
    <property type="match status" value="1"/>
</dbReference>
<evidence type="ECO:0000313" key="5">
    <source>
        <dbReference type="Proteomes" id="UP000480266"/>
    </source>
</evidence>
<dbReference type="CDD" id="cd04301">
    <property type="entry name" value="NAT_SF"/>
    <property type="match status" value="1"/>
</dbReference>
<dbReference type="AlphaFoldDB" id="A0A7C9RKQ4"/>
<dbReference type="PROSITE" id="PS50995">
    <property type="entry name" value="HTH_MARR_2"/>
    <property type="match status" value="1"/>
</dbReference>
<feature type="domain" description="HTH marR-type" evidence="2">
    <location>
        <begin position="9"/>
        <end position="147"/>
    </location>
</feature>
<gene>
    <name evidence="4" type="ORF">G4V63_30225</name>
</gene>
<proteinExistence type="predicted"/>
<name>A0A7C9RKQ4_9BRAD</name>
<protein>
    <submittedName>
        <fullName evidence="4">MarR family transcriptional regulator</fullName>
    </submittedName>
</protein>
<evidence type="ECO:0000256" key="1">
    <source>
        <dbReference type="ARBA" id="ARBA00022679"/>
    </source>
</evidence>
<dbReference type="SMART" id="SM00347">
    <property type="entry name" value="HTH_MARR"/>
    <property type="match status" value="1"/>
</dbReference>
<dbReference type="Pfam" id="PF12802">
    <property type="entry name" value="MarR_2"/>
    <property type="match status" value="1"/>
</dbReference>
<dbReference type="PANTHER" id="PTHR13947:SF37">
    <property type="entry name" value="LD18367P"/>
    <property type="match status" value="1"/>
</dbReference>
<dbReference type="InterPro" id="IPR000835">
    <property type="entry name" value="HTH_MarR-typ"/>
</dbReference>
<dbReference type="InterPro" id="IPR016181">
    <property type="entry name" value="Acyl_CoA_acyltransferase"/>
</dbReference>
<dbReference type="Gene3D" id="3.40.630.30">
    <property type="match status" value="1"/>
</dbReference>